<dbReference type="Pfam" id="PF07228">
    <property type="entry name" value="SpoIIE"/>
    <property type="match status" value="1"/>
</dbReference>
<evidence type="ECO:0000259" key="3">
    <source>
        <dbReference type="PROSITE" id="PS51746"/>
    </source>
</evidence>
<keyword evidence="1 4" id="KW-0378">Hydrolase</keyword>
<dbReference type="EMBL" id="LM995447">
    <property type="protein sequence ID" value="CDZ25072.1"/>
    <property type="molecule type" value="Genomic_DNA"/>
</dbReference>
<dbReference type="EC" id="3.1.3.16" evidence="4"/>
<feature type="transmembrane region" description="Helical" evidence="2">
    <location>
        <begin position="23"/>
        <end position="40"/>
    </location>
</feature>
<dbReference type="InterPro" id="IPR001932">
    <property type="entry name" value="PPM-type_phosphatase-like_dom"/>
</dbReference>
<feature type="domain" description="PPM-type phosphatase" evidence="3">
    <location>
        <begin position="570"/>
        <end position="773"/>
    </location>
</feature>
<organism evidence="4 5">
    <name type="scientific">[Clostridium] cellulosi</name>
    <dbReference type="NCBI Taxonomy" id="29343"/>
    <lineage>
        <taxon>Bacteria</taxon>
        <taxon>Bacillati</taxon>
        <taxon>Bacillota</taxon>
        <taxon>Clostridia</taxon>
        <taxon>Eubacteriales</taxon>
        <taxon>Oscillospiraceae</taxon>
        <taxon>Oscillospiraceae incertae sedis</taxon>
    </lineage>
</organism>
<dbReference type="InterPro" id="IPR036457">
    <property type="entry name" value="PPM-type-like_dom_sf"/>
</dbReference>
<dbReference type="Gene3D" id="3.60.40.10">
    <property type="entry name" value="PPM-type phosphatase domain"/>
    <property type="match status" value="1"/>
</dbReference>
<dbReference type="HOGENOM" id="CLU_017349_2_0_9"/>
<accession>A0A078KRD2</accession>
<dbReference type="PANTHER" id="PTHR43156:SF2">
    <property type="entry name" value="STAGE II SPORULATION PROTEIN E"/>
    <property type="match status" value="1"/>
</dbReference>
<dbReference type="Pfam" id="PF19732">
    <property type="entry name" value="SpoIIE_N"/>
    <property type="match status" value="1"/>
</dbReference>
<dbReference type="KEGG" id="ccel:CCDG5_1980"/>
<proteinExistence type="predicted"/>
<sequence length="774" mass="82946">MPKTNILTGNLSSILGRSEEKNTAQTIFRALFYFAAGILSSRAQMLNNCAPFGIAAIAAAEPGSSLFVLVGAIIGYILPNGAEYPLRYIAAAVAVFLFKWVLAGFESLNSHPAIPPALATLASAITGIAVVAAGGGMPYDILIFITETLICGCAAFFFAKSFKYLSQPSALWGLTQHELISVTISLCVFLLSLERIQFSGVSVGRAAAIFVILCAARYGRETGGAVMGITAGMVMSLSGGPMSGITTSYGFGGLIAGIFAQLGRFWCAAAFILADAIALITLSPSLTEVITMAYEVAAASLIFLILPEKLLCRTSGLFVPLHSQSEHKILHDINKRLTSAAEVLEEISEMVTAIHTKLSKNDSSDISVVFDGAADLVCKNCGMQVYCWGTVYNDTMNALNDITDTLKKNRAILREDMPKHFTARCCKLTDFTGAVNRCFAEYSARLAADFKIEQLRRLIAPGFYNAAALMRNIASDFSSVKKLADGGERVRAALASCGLNTAASQVYVDMHGRMSIEAEIEGKSRRVSREEVLRALASACGRKMEGPRIIETNNGITRIAFSQKPRFSVKFGEAAIQKTGETLCGDACDSFVDEQGRAMLILSDGMGCGGRAAIDSNLTVRLMSRLLRCGFGFDEAARIASLALLAESGDETFSTIDIACIDLYDGTAIFLKAGASPTYVRRCGRVERIEPSSMPIGILPEAKLAKTSVRLRQGDVVVVVSDGVIADGDSFIIREIEKFDGEPRSFARFLAKKAKEQRSDGHDDDITVMVATVS</sequence>
<protein>
    <submittedName>
        <fullName evidence="4">Protein serine/threonine phosphatase</fullName>
        <ecNumber evidence="4">3.1.3.16</ecNumber>
    </submittedName>
</protein>
<feature type="transmembrane region" description="Helical" evidence="2">
    <location>
        <begin position="117"/>
        <end position="135"/>
    </location>
</feature>
<feature type="transmembrane region" description="Helical" evidence="2">
    <location>
        <begin position="84"/>
        <end position="105"/>
    </location>
</feature>
<dbReference type="PROSITE" id="PS51746">
    <property type="entry name" value="PPM_2"/>
    <property type="match status" value="1"/>
</dbReference>
<feature type="transmembrane region" description="Helical" evidence="2">
    <location>
        <begin position="171"/>
        <end position="192"/>
    </location>
</feature>
<reference evidence="5" key="1">
    <citation type="submission" date="2014-07" db="EMBL/GenBank/DDBJ databases">
        <authorList>
            <person name="Wibberg D."/>
        </authorList>
    </citation>
    <scope>NUCLEOTIDE SEQUENCE [LARGE SCALE GENOMIC DNA]</scope>
    <source>
        <strain evidence="5">DG5</strain>
    </source>
</reference>
<dbReference type="AlphaFoldDB" id="A0A078KRD2"/>
<dbReference type="Proteomes" id="UP000032431">
    <property type="component" value="Chromosome I"/>
</dbReference>
<dbReference type="SUPFAM" id="SSF81606">
    <property type="entry name" value="PP2C-like"/>
    <property type="match status" value="1"/>
</dbReference>
<dbReference type="InterPro" id="IPR052016">
    <property type="entry name" value="Bact_Sigma-Reg"/>
</dbReference>
<dbReference type="PANTHER" id="PTHR43156">
    <property type="entry name" value="STAGE II SPORULATION PROTEIN E-RELATED"/>
    <property type="match status" value="1"/>
</dbReference>
<keyword evidence="2" id="KW-1133">Transmembrane helix</keyword>
<feature type="transmembrane region" description="Helical" evidence="2">
    <location>
        <begin position="52"/>
        <end position="78"/>
    </location>
</feature>
<feature type="transmembrane region" description="Helical" evidence="2">
    <location>
        <begin position="141"/>
        <end position="159"/>
    </location>
</feature>
<dbReference type="STRING" id="29343.CCDG5_1980"/>
<dbReference type="InterPro" id="IPR045768">
    <property type="entry name" value="SpoIIE_N"/>
</dbReference>
<keyword evidence="2" id="KW-0472">Membrane</keyword>
<evidence type="ECO:0000256" key="1">
    <source>
        <dbReference type="ARBA" id="ARBA00022801"/>
    </source>
</evidence>
<keyword evidence="5" id="KW-1185">Reference proteome</keyword>
<name>A0A078KRD2_9FIRM</name>
<dbReference type="GO" id="GO:0004722">
    <property type="term" value="F:protein serine/threonine phosphatase activity"/>
    <property type="evidence" value="ECO:0007669"/>
    <property type="project" value="UniProtKB-EC"/>
</dbReference>
<dbReference type="OrthoDB" id="9763774at2"/>
<evidence type="ECO:0000313" key="4">
    <source>
        <dbReference type="EMBL" id="CDZ25072.1"/>
    </source>
</evidence>
<evidence type="ECO:0000256" key="2">
    <source>
        <dbReference type="SAM" id="Phobius"/>
    </source>
</evidence>
<dbReference type="SMART" id="SM00331">
    <property type="entry name" value="PP2C_SIG"/>
    <property type="match status" value="1"/>
</dbReference>
<evidence type="ECO:0000313" key="5">
    <source>
        <dbReference type="Proteomes" id="UP000032431"/>
    </source>
</evidence>
<keyword evidence="2" id="KW-0812">Transmembrane</keyword>
<feature type="transmembrane region" description="Helical" evidence="2">
    <location>
        <begin position="198"/>
        <end position="218"/>
    </location>
</feature>
<gene>
    <name evidence="4" type="ORF">CCDG5_1980</name>
</gene>
<dbReference type="PATRIC" id="fig|29343.3.peg.2083"/>